<evidence type="ECO:0000259" key="2">
    <source>
        <dbReference type="PROSITE" id="PS50914"/>
    </source>
</evidence>
<dbReference type="PANTHER" id="PTHR34606:SF15">
    <property type="entry name" value="BON DOMAIN-CONTAINING PROTEIN"/>
    <property type="match status" value="1"/>
</dbReference>
<comment type="caution">
    <text evidence="3">The sequence shown here is derived from an EMBL/GenBank/DDBJ whole genome shotgun (WGS) entry which is preliminary data.</text>
</comment>
<dbReference type="Proteomes" id="UP000272778">
    <property type="component" value="Unassembled WGS sequence"/>
</dbReference>
<feature type="domain" description="BON" evidence="2">
    <location>
        <begin position="50"/>
        <end position="118"/>
    </location>
</feature>
<dbReference type="PROSITE" id="PS50914">
    <property type="entry name" value="BON"/>
    <property type="match status" value="1"/>
</dbReference>
<dbReference type="OrthoDB" id="9114821at2"/>
<dbReference type="EMBL" id="RQIS01000014">
    <property type="protein sequence ID" value="RQH04161.1"/>
    <property type="molecule type" value="Genomic_DNA"/>
</dbReference>
<feature type="signal peptide" evidence="1">
    <location>
        <begin position="1"/>
        <end position="24"/>
    </location>
</feature>
<dbReference type="Pfam" id="PF04972">
    <property type="entry name" value="BON"/>
    <property type="match status" value="1"/>
</dbReference>
<name>A0A3N6N120_9BURK</name>
<sequence>MKSVDFVKTLGAAVCVTVALSAYAQDNSAQNAAPAAAAPAQAPAQSARKVDRRLGYQVRRALSRTQGLNVSNISVRARGGAVLLTGTVPNAGQIDQAGQVAKGVAGVTSVTNHLTVAQQ</sequence>
<dbReference type="InterPro" id="IPR007055">
    <property type="entry name" value="BON_dom"/>
</dbReference>
<feature type="chain" id="PRO_5018312305" evidence="1">
    <location>
        <begin position="25"/>
        <end position="119"/>
    </location>
</feature>
<evidence type="ECO:0000256" key="1">
    <source>
        <dbReference type="SAM" id="SignalP"/>
    </source>
</evidence>
<dbReference type="RefSeq" id="WP_124152606.1">
    <property type="nucleotide sequence ID" value="NZ_RQIS01000014.1"/>
</dbReference>
<protein>
    <submittedName>
        <fullName evidence="3">BON domain-containing protein</fullName>
    </submittedName>
</protein>
<dbReference type="PANTHER" id="PTHR34606">
    <property type="entry name" value="BON DOMAIN-CONTAINING PROTEIN"/>
    <property type="match status" value="1"/>
</dbReference>
<gene>
    <name evidence="3" type="ORF">D1Y85_18895</name>
</gene>
<dbReference type="Gene3D" id="3.30.1340.30">
    <property type="match status" value="1"/>
</dbReference>
<organism evidence="3 4">
    <name type="scientific">Paraburkholderia dinghuensis</name>
    <dbReference type="NCBI Taxonomy" id="2305225"/>
    <lineage>
        <taxon>Bacteria</taxon>
        <taxon>Pseudomonadati</taxon>
        <taxon>Pseudomonadota</taxon>
        <taxon>Betaproteobacteria</taxon>
        <taxon>Burkholderiales</taxon>
        <taxon>Burkholderiaceae</taxon>
        <taxon>Paraburkholderia</taxon>
    </lineage>
</organism>
<keyword evidence="4" id="KW-1185">Reference proteome</keyword>
<dbReference type="InterPro" id="IPR051686">
    <property type="entry name" value="Lipoprotein_DolP"/>
</dbReference>
<keyword evidence="1" id="KW-0732">Signal</keyword>
<evidence type="ECO:0000313" key="3">
    <source>
        <dbReference type="EMBL" id="RQH04161.1"/>
    </source>
</evidence>
<accession>A0A3N6N120</accession>
<proteinExistence type="predicted"/>
<reference evidence="3 4" key="1">
    <citation type="submission" date="2018-11" db="EMBL/GenBank/DDBJ databases">
        <title>Paraburkholderia sp. DHOA04, isolated from soil.</title>
        <authorList>
            <person name="Gao Z.-H."/>
            <person name="Qiu L.-H."/>
            <person name="Fu J.-C."/>
        </authorList>
    </citation>
    <scope>NUCLEOTIDE SEQUENCE [LARGE SCALE GENOMIC DNA]</scope>
    <source>
        <strain evidence="3 4">DHOA04</strain>
    </source>
</reference>
<evidence type="ECO:0000313" key="4">
    <source>
        <dbReference type="Proteomes" id="UP000272778"/>
    </source>
</evidence>
<dbReference type="AlphaFoldDB" id="A0A3N6N120"/>